<comment type="caution">
    <text evidence="1">The sequence shown here is derived from an EMBL/GenBank/DDBJ whole genome shotgun (WGS) entry which is preliminary data.</text>
</comment>
<name>A0A2P5FN81_TREOI</name>
<dbReference type="Proteomes" id="UP000237000">
    <property type="component" value="Unassembled WGS sequence"/>
</dbReference>
<evidence type="ECO:0000313" key="1">
    <source>
        <dbReference type="EMBL" id="PON99226.1"/>
    </source>
</evidence>
<gene>
    <name evidence="1" type="ORF">TorRG33x02_050860</name>
</gene>
<keyword evidence="2" id="KW-1185">Reference proteome</keyword>
<proteinExistence type="predicted"/>
<protein>
    <submittedName>
        <fullName evidence="1">Uncharacterized protein</fullName>
    </submittedName>
</protein>
<dbReference type="AlphaFoldDB" id="A0A2P5FN81"/>
<evidence type="ECO:0000313" key="2">
    <source>
        <dbReference type="Proteomes" id="UP000237000"/>
    </source>
</evidence>
<dbReference type="EMBL" id="JXTC01000020">
    <property type="protein sequence ID" value="PON99226.1"/>
    <property type="molecule type" value="Genomic_DNA"/>
</dbReference>
<dbReference type="InParanoid" id="A0A2P5FN81"/>
<reference evidence="2" key="1">
    <citation type="submission" date="2016-06" db="EMBL/GenBank/DDBJ databases">
        <title>Parallel loss of symbiosis genes in relatives of nitrogen-fixing non-legume Parasponia.</title>
        <authorList>
            <person name="Van Velzen R."/>
            <person name="Holmer R."/>
            <person name="Bu F."/>
            <person name="Rutten L."/>
            <person name="Van Zeijl A."/>
            <person name="Liu W."/>
            <person name="Santuari L."/>
            <person name="Cao Q."/>
            <person name="Sharma T."/>
            <person name="Shen D."/>
            <person name="Roswanjaya Y."/>
            <person name="Wardhani T."/>
            <person name="Kalhor M.S."/>
            <person name="Jansen J."/>
            <person name="Van den Hoogen J."/>
            <person name="Gungor B."/>
            <person name="Hartog M."/>
            <person name="Hontelez J."/>
            <person name="Verver J."/>
            <person name="Yang W.-C."/>
            <person name="Schijlen E."/>
            <person name="Repin R."/>
            <person name="Schilthuizen M."/>
            <person name="Schranz E."/>
            <person name="Heidstra R."/>
            <person name="Miyata K."/>
            <person name="Fedorova E."/>
            <person name="Kohlen W."/>
            <person name="Bisseling T."/>
            <person name="Smit S."/>
            <person name="Geurts R."/>
        </authorList>
    </citation>
    <scope>NUCLEOTIDE SEQUENCE [LARGE SCALE GENOMIC DNA]</scope>
    <source>
        <strain evidence="2">cv. RG33-2</strain>
    </source>
</reference>
<sequence>MGEGNEIGRTEEGEDQWRMERINGESLSANGEIPKRSIVEIDNASKKNKLTRSSSIVESVPLMRDQNDDEMTVAARFVPSSDDGELKMFKPLDDDTEEYSGIAYSLPLNQMVKDSQEAEGKT</sequence>
<accession>A0A2P5FN81</accession>
<organism evidence="1 2">
    <name type="scientific">Trema orientale</name>
    <name type="common">Charcoal tree</name>
    <name type="synonym">Celtis orientalis</name>
    <dbReference type="NCBI Taxonomy" id="63057"/>
    <lineage>
        <taxon>Eukaryota</taxon>
        <taxon>Viridiplantae</taxon>
        <taxon>Streptophyta</taxon>
        <taxon>Embryophyta</taxon>
        <taxon>Tracheophyta</taxon>
        <taxon>Spermatophyta</taxon>
        <taxon>Magnoliopsida</taxon>
        <taxon>eudicotyledons</taxon>
        <taxon>Gunneridae</taxon>
        <taxon>Pentapetalae</taxon>
        <taxon>rosids</taxon>
        <taxon>fabids</taxon>
        <taxon>Rosales</taxon>
        <taxon>Cannabaceae</taxon>
        <taxon>Trema</taxon>
    </lineage>
</organism>